<evidence type="ECO:0000313" key="2">
    <source>
        <dbReference type="WBParaSite" id="JU765_v2.g18700.t1"/>
    </source>
</evidence>
<organism evidence="1 2">
    <name type="scientific">Panagrolaimus sp. JU765</name>
    <dbReference type="NCBI Taxonomy" id="591449"/>
    <lineage>
        <taxon>Eukaryota</taxon>
        <taxon>Metazoa</taxon>
        <taxon>Ecdysozoa</taxon>
        <taxon>Nematoda</taxon>
        <taxon>Chromadorea</taxon>
        <taxon>Rhabditida</taxon>
        <taxon>Tylenchina</taxon>
        <taxon>Panagrolaimomorpha</taxon>
        <taxon>Panagrolaimoidea</taxon>
        <taxon>Panagrolaimidae</taxon>
        <taxon>Panagrolaimus</taxon>
    </lineage>
</organism>
<evidence type="ECO:0000313" key="1">
    <source>
        <dbReference type="Proteomes" id="UP000887576"/>
    </source>
</evidence>
<dbReference type="WBParaSite" id="JU765_v2.g18700.t1">
    <property type="protein sequence ID" value="JU765_v2.g18700.t1"/>
    <property type="gene ID" value="JU765_v2.g18700"/>
</dbReference>
<name>A0AC34QRG3_9BILA</name>
<sequence>MSLKVAIITGASSGLGLHTAKALFKTGNYKLVLACRSEPKTKSAIEEIVKTCPEQNADLLKFMKLDLTNRKSIFEFVSEFKSNFEGLDLLINNAGIMNHPHQLTEDNLEIHFATNYFGHWVLTKELLNSCNRNARIIIVTSGLYKNCKEMPSVNELTKEETIKTFKPSMLYSVSKLANCLQTVYLDEYLKSQTDEKLKTIKVFAIRPGFVRGTELGRHFHWFLRALSAPLIWMVAKNLDQGISGILHCSTSDAEHLKSGRLYFGDADEDYETSVSIEKAKELNQETENLLKSMDQASGDH</sequence>
<dbReference type="Proteomes" id="UP000887576">
    <property type="component" value="Unplaced"/>
</dbReference>
<accession>A0AC34QRG3</accession>
<proteinExistence type="predicted"/>
<protein>
    <submittedName>
        <fullName evidence="2">Short-chain dehydrogenase</fullName>
    </submittedName>
</protein>
<reference evidence="2" key="1">
    <citation type="submission" date="2022-11" db="UniProtKB">
        <authorList>
            <consortium name="WormBaseParasite"/>
        </authorList>
    </citation>
    <scope>IDENTIFICATION</scope>
</reference>